<dbReference type="RefSeq" id="WP_349929288.1">
    <property type="nucleotide sequence ID" value="NZ_CP157981.1"/>
</dbReference>
<accession>A0AAU7SZA2</accession>
<dbReference type="AlphaFoldDB" id="A0AAU7SZA2"/>
<dbReference type="InterPro" id="IPR040836">
    <property type="entry name" value="SAVED"/>
</dbReference>
<feature type="domain" description="SMODS-associated and fused to various effectors" evidence="1">
    <location>
        <begin position="307"/>
        <end position="504"/>
    </location>
</feature>
<organism evidence="2">
    <name type="scientific">Acinetobacter sp. A1-4-2</name>
    <dbReference type="NCBI Taxonomy" id="3156489"/>
    <lineage>
        <taxon>Bacteria</taxon>
        <taxon>Pseudomonadati</taxon>
        <taxon>Pseudomonadota</taxon>
        <taxon>Gammaproteobacteria</taxon>
        <taxon>Moraxellales</taxon>
        <taxon>Moraxellaceae</taxon>
        <taxon>Acinetobacter</taxon>
    </lineage>
</organism>
<reference evidence="2" key="1">
    <citation type="submission" date="2024-06" db="EMBL/GenBank/DDBJ databases">
        <authorList>
            <person name="Song Z."/>
        </authorList>
    </citation>
    <scope>NUCLEOTIDE SEQUENCE</scope>
    <source>
        <strain evidence="2">A1-4-2</strain>
    </source>
</reference>
<dbReference type="NCBIfam" id="NF033611">
    <property type="entry name" value="SAVED"/>
    <property type="match status" value="1"/>
</dbReference>
<dbReference type="Pfam" id="PF18145">
    <property type="entry name" value="SAVED"/>
    <property type="match status" value="1"/>
</dbReference>
<name>A0AAU7SZA2_9GAMM</name>
<evidence type="ECO:0000313" key="2">
    <source>
        <dbReference type="EMBL" id="XBU16558.1"/>
    </source>
</evidence>
<proteinExistence type="predicted"/>
<evidence type="ECO:0000259" key="1">
    <source>
        <dbReference type="Pfam" id="PF18145"/>
    </source>
</evidence>
<gene>
    <name evidence="2" type="ORF">ABJ384_05175</name>
</gene>
<dbReference type="EMBL" id="CP157981">
    <property type="protein sequence ID" value="XBU16558.1"/>
    <property type="molecule type" value="Genomic_DNA"/>
</dbReference>
<sequence>MSHPFDDAEFATVLKEKVSNTSLKVLLFVNKFYTKIYLNNENNDWIELGYGELGKETRAFLKSLIKTKRVLILESTSKDLTLDNPKFEEAKILSTLNILDEWIKVSINLTSGGRKGEVSSQTKNKVMYDAAWRCQFSGCGIDLREHLTSSMSGNYSYYAHIVASSEDGPRGNSDSEKFADEPTNIMLLCDKCHRLIDKIEPHNYSVEILREMREKSVNEVKRLLDCLKFPEAEMIVIGGKIEGQPFIFNSQNAEEAMWREEMKSFSQPHRILKNPDYFSASNNPNYWVNIFELFKTEDFPILKKILHKAANDYRPKILAIFPLHGMSVLILSGRIIGDASSIALFQFHRQKVFGKGKQWAWPEVAEPQENKFNVLTQKEKLDGESEALLLVNITAKIPGSELPEHLFNNEFILPTIEITLDECSFNAITHPKDLEHLGEAIDSAYKKIQDEWRLQKVHLIMVAPTTACVRLGQKMQARHHADFILYERKPGTGNKGPFESTIQIGAEKVSLVATGQEINIS</sequence>
<protein>
    <submittedName>
        <fullName evidence="2">SAVED domain-containing protein</fullName>
    </submittedName>
</protein>